<evidence type="ECO:0000313" key="2">
    <source>
        <dbReference type="Proteomes" id="UP000501690"/>
    </source>
</evidence>
<gene>
    <name evidence="1" type="ORF">DEO72_LG1g1312</name>
</gene>
<protein>
    <submittedName>
        <fullName evidence="1">Uncharacterized protein</fullName>
    </submittedName>
</protein>
<dbReference type="AlphaFoldDB" id="A0A4D6KM82"/>
<proteinExistence type="predicted"/>
<keyword evidence="2" id="KW-1185">Reference proteome</keyword>
<dbReference type="PANTHER" id="PTHR36750:SF1">
    <property type="entry name" value="SEC-C MOTIF PROTEIN"/>
    <property type="match status" value="1"/>
</dbReference>
<name>A0A4D6KM82_VIGUN</name>
<reference evidence="1 2" key="1">
    <citation type="submission" date="2019-04" db="EMBL/GenBank/DDBJ databases">
        <title>An improved genome assembly and genetic linkage map for asparagus bean, Vigna unguiculata ssp. sesquipedialis.</title>
        <authorList>
            <person name="Xia Q."/>
            <person name="Zhang R."/>
            <person name="Dong Y."/>
        </authorList>
    </citation>
    <scope>NUCLEOTIDE SEQUENCE [LARGE SCALE GENOMIC DNA]</scope>
    <source>
        <tissue evidence="1">Leaf</tissue>
    </source>
</reference>
<evidence type="ECO:0000313" key="1">
    <source>
        <dbReference type="EMBL" id="QCD77685.1"/>
    </source>
</evidence>
<dbReference type="Proteomes" id="UP000501690">
    <property type="component" value="Linkage Group LG1"/>
</dbReference>
<dbReference type="EMBL" id="CP039345">
    <property type="protein sequence ID" value="QCD77685.1"/>
    <property type="molecule type" value="Genomic_DNA"/>
</dbReference>
<sequence>MALLRIASKILHSARNQSSKCQHRTIFATAQLQVSWMEKVKNVITGPKTTQSQEDGSQADSNSFTLLRFADEMKNASRIGAFKEFMVGRSSEATFSSAFEKYEAIIRYLGVLDPTGENLQTAQKQQAAKHCSCTIADVENALAKFTWAKEAQKKIEKLKEEGKPLPKSFAEFYSKIGLDRAVLS</sequence>
<accession>A0A4D6KM82</accession>
<organism evidence="1 2">
    <name type="scientific">Vigna unguiculata</name>
    <name type="common">Cowpea</name>
    <dbReference type="NCBI Taxonomy" id="3917"/>
    <lineage>
        <taxon>Eukaryota</taxon>
        <taxon>Viridiplantae</taxon>
        <taxon>Streptophyta</taxon>
        <taxon>Embryophyta</taxon>
        <taxon>Tracheophyta</taxon>
        <taxon>Spermatophyta</taxon>
        <taxon>Magnoliopsida</taxon>
        <taxon>eudicotyledons</taxon>
        <taxon>Gunneridae</taxon>
        <taxon>Pentapetalae</taxon>
        <taxon>rosids</taxon>
        <taxon>fabids</taxon>
        <taxon>Fabales</taxon>
        <taxon>Fabaceae</taxon>
        <taxon>Papilionoideae</taxon>
        <taxon>50 kb inversion clade</taxon>
        <taxon>NPAAA clade</taxon>
        <taxon>indigoferoid/millettioid clade</taxon>
        <taxon>Phaseoleae</taxon>
        <taxon>Vigna</taxon>
    </lineage>
</organism>
<dbReference type="PANTHER" id="PTHR36750">
    <property type="entry name" value="SEC-C MOTIF PROTEIN"/>
    <property type="match status" value="1"/>
</dbReference>